<protein>
    <submittedName>
        <fullName evidence="4">Outer membrane assembly protein AsmA</fullName>
    </submittedName>
</protein>
<keyword evidence="5" id="KW-1185">Reference proteome</keyword>
<evidence type="ECO:0000313" key="4">
    <source>
        <dbReference type="EMBL" id="EMS80967.1"/>
    </source>
</evidence>
<reference evidence="4 5" key="1">
    <citation type="journal article" date="2013" name="Genome Announc.">
        <title>Draft Genome Sequence of Desulfotignum phosphitoxidans DSM 13687 Strain FiPS-3.</title>
        <authorList>
            <person name="Poehlein A."/>
            <person name="Daniel R."/>
            <person name="Simeonova D.D."/>
        </authorList>
    </citation>
    <scope>NUCLEOTIDE SEQUENCE [LARGE SCALE GENOMIC DNA]</scope>
    <source>
        <strain evidence="4 5">DSM 13687</strain>
    </source>
</reference>
<dbReference type="PANTHER" id="PTHR30441">
    <property type="entry name" value="DUF748 DOMAIN-CONTAINING PROTEIN"/>
    <property type="match status" value="1"/>
</dbReference>
<dbReference type="Proteomes" id="UP000014216">
    <property type="component" value="Unassembled WGS sequence"/>
</dbReference>
<evidence type="ECO:0000256" key="1">
    <source>
        <dbReference type="SAM" id="MobiDB-lite"/>
    </source>
</evidence>
<keyword evidence="2" id="KW-0472">Membrane</keyword>
<evidence type="ECO:0000256" key="2">
    <source>
        <dbReference type="SAM" id="Phobius"/>
    </source>
</evidence>
<dbReference type="RefSeq" id="WP_006963552.1">
    <property type="nucleotide sequence ID" value="NZ_APJX01000001.1"/>
</dbReference>
<name>S0G789_9BACT</name>
<dbReference type="GO" id="GO:0090313">
    <property type="term" value="P:regulation of protein targeting to membrane"/>
    <property type="evidence" value="ECO:0007669"/>
    <property type="project" value="TreeGrafter"/>
</dbReference>
<keyword evidence="2" id="KW-0812">Transmembrane</keyword>
<sequence length="168" mass="18755">MSRLIKWVLGIVAILVVLMVAAVVLVPMLVDVQQYKPRLEELVTKQTGRSFTMGNDIDVSVFPWVGVRLSDVRLGSPEGFTATDMVAVDQFEVRLKVMPLFSRRIEISTFALNAPKIFLERRKDGRANWEGFGKTDARDGEKKPAAEKSESKDSGLPIESLMVDSNSR</sequence>
<evidence type="ECO:0000259" key="3">
    <source>
        <dbReference type="Pfam" id="PF05170"/>
    </source>
</evidence>
<feature type="domain" description="AsmA" evidence="3">
    <location>
        <begin position="1"/>
        <end position="161"/>
    </location>
</feature>
<dbReference type="AlphaFoldDB" id="S0G789"/>
<dbReference type="InterPro" id="IPR007844">
    <property type="entry name" value="AsmA"/>
</dbReference>
<evidence type="ECO:0000313" key="5">
    <source>
        <dbReference type="Proteomes" id="UP000014216"/>
    </source>
</evidence>
<feature type="region of interest" description="Disordered" evidence="1">
    <location>
        <begin position="128"/>
        <end position="168"/>
    </location>
</feature>
<comment type="caution">
    <text evidence="4">The sequence shown here is derived from an EMBL/GenBank/DDBJ whole genome shotgun (WGS) entry which is preliminary data.</text>
</comment>
<gene>
    <name evidence="4" type="primary">asmA2</name>
    <name evidence="4" type="ORF">Dpo_1c00980</name>
</gene>
<keyword evidence="2" id="KW-1133">Transmembrane helix</keyword>
<accession>S0G789</accession>
<dbReference type="EMBL" id="APJX01000001">
    <property type="protein sequence ID" value="EMS80967.1"/>
    <property type="molecule type" value="Genomic_DNA"/>
</dbReference>
<feature type="compositionally biased region" description="Basic and acidic residues" evidence="1">
    <location>
        <begin position="128"/>
        <end position="153"/>
    </location>
</feature>
<dbReference type="PANTHER" id="PTHR30441:SF4">
    <property type="entry name" value="PROTEIN ASMA"/>
    <property type="match status" value="1"/>
</dbReference>
<dbReference type="GO" id="GO:0005886">
    <property type="term" value="C:plasma membrane"/>
    <property type="evidence" value="ECO:0007669"/>
    <property type="project" value="TreeGrafter"/>
</dbReference>
<feature type="transmembrane region" description="Helical" evidence="2">
    <location>
        <begin position="7"/>
        <end position="30"/>
    </location>
</feature>
<dbReference type="InterPro" id="IPR052894">
    <property type="entry name" value="AsmA-related"/>
</dbReference>
<proteinExistence type="predicted"/>
<dbReference type="Pfam" id="PF05170">
    <property type="entry name" value="AsmA"/>
    <property type="match status" value="1"/>
</dbReference>
<dbReference type="OrthoDB" id="9766390at2"/>
<organism evidence="4 5">
    <name type="scientific">Desulfotignum phosphitoxidans DSM 13687</name>
    <dbReference type="NCBI Taxonomy" id="1286635"/>
    <lineage>
        <taxon>Bacteria</taxon>
        <taxon>Pseudomonadati</taxon>
        <taxon>Thermodesulfobacteriota</taxon>
        <taxon>Desulfobacteria</taxon>
        <taxon>Desulfobacterales</taxon>
        <taxon>Desulfobacteraceae</taxon>
        <taxon>Desulfotignum</taxon>
    </lineage>
</organism>